<dbReference type="EMBL" id="JADJEV010000004">
    <property type="protein sequence ID" value="MBK6974395.1"/>
    <property type="molecule type" value="Genomic_DNA"/>
</dbReference>
<evidence type="ECO:0008006" key="4">
    <source>
        <dbReference type="Google" id="ProtNLM"/>
    </source>
</evidence>
<feature type="signal peptide" evidence="1">
    <location>
        <begin position="1"/>
        <end position="19"/>
    </location>
</feature>
<dbReference type="Proteomes" id="UP000807785">
    <property type="component" value="Unassembled WGS sequence"/>
</dbReference>
<evidence type="ECO:0000313" key="2">
    <source>
        <dbReference type="EMBL" id="MBK6974395.1"/>
    </source>
</evidence>
<dbReference type="AlphaFoldDB" id="A0A9D7HV74"/>
<sequence>MLRFIIPCALFALPLLAQAENLHLSDLKSQNAVQLTADELKQLMPGAKVAHHSDAGSLRRWTNEADGKFVASSDVHRDPGWVGKTKSSGGRGTWHIGDNATYCVAIEWPGRSENWCRYIFKAGDKYYGVKSLVDGAGIASEIQISR</sequence>
<gene>
    <name evidence="2" type="ORF">IPH26_16100</name>
</gene>
<protein>
    <recommendedName>
        <fullName evidence="4">DUF995 domain-containing protein</fullName>
    </recommendedName>
</protein>
<proteinExistence type="predicted"/>
<evidence type="ECO:0000313" key="3">
    <source>
        <dbReference type="Proteomes" id="UP000807785"/>
    </source>
</evidence>
<feature type="chain" id="PRO_5039682726" description="DUF995 domain-containing protein" evidence="1">
    <location>
        <begin position="20"/>
        <end position="146"/>
    </location>
</feature>
<name>A0A9D7HV74_9PROT</name>
<evidence type="ECO:0000256" key="1">
    <source>
        <dbReference type="SAM" id="SignalP"/>
    </source>
</evidence>
<reference evidence="2" key="1">
    <citation type="submission" date="2020-10" db="EMBL/GenBank/DDBJ databases">
        <title>Connecting structure to function with the recovery of over 1000 high-quality activated sludge metagenome-assembled genomes encoding full-length rRNA genes using long-read sequencing.</title>
        <authorList>
            <person name="Singleton C.M."/>
            <person name="Petriglieri F."/>
            <person name="Kristensen J.M."/>
            <person name="Kirkegaard R.H."/>
            <person name="Michaelsen T.Y."/>
            <person name="Andersen M.H."/>
            <person name="Karst S.M."/>
            <person name="Dueholm M.S."/>
            <person name="Nielsen P.H."/>
            <person name="Albertsen M."/>
        </authorList>
    </citation>
    <scope>NUCLEOTIDE SEQUENCE</scope>
    <source>
        <strain evidence="2">Bjer_18-Q3-R1-45_BAT3C.347</strain>
    </source>
</reference>
<organism evidence="2 3">
    <name type="scientific">Candidatus Methylophosphatis roskildensis</name>
    <dbReference type="NCBI Taxonomy" id="2899263"/>
    <lineage>
        <taxon>Bacteria</taxon>
        <taxon>Pseudomonadati</taxon>
        <taxon>Pseudomonadota</taxon>
        <taxon>Betaproteobacteria</taxon>
        <taxon>Nitrosomonadales</taxon>
        <taxon>Sterolibacteriaceae</taxon>
        <taxon>Candidatus Methylophosphatis</taxon>
    </lineage>
</organism>
<keyword evidence="1" id="KW-0732">Signal</keyword>
<comment type="caution">
    <text evidence="2">The sequence shown here is derived from an EMBL/GenBank/DDBJ whole genome shotgun (WGS) entry which is preliminary data.</text>
</comment>
<accession>A0A9D7HV74</accession>